<evidence type="ECO:0000313" key="3">
    <source>
        <dbReference type="EMBL" id="SEH84255.1"/>
    </source>
</evidence>
<keyword evidence="4" id="KW-1185">Reference proteome</keyword>
<dbReference type="Gene3D" id="3.30.70.1060">
    <property type="entry name" value="Dimeric alpha+beta barrel"/>
    <property type="match status" value="1"/>
</dbReference>
<dbReference type="PANTHER" id="PTHR33606:SF3">
    <property type="entry name" value="PROTEIN YCII"/>
    <property type="match status" value="1"/>
</dbReference>
<dbReference type="Proteomes" id="UP000199125">
    <property type="component" value="Unassembled WGS sequence"/>
</dbReference>
<proteinExistence type="inferred from homology"/>
<accession>A0A1H6L788</accession>
<feature type="domain" description="YCII-related" evidence="2">
    <location>
        <begin position="3"/>
        <end position="86"/>
    </location>
</feature>
<gene>
    <name evidence="3" type="ORF">SAMN04488075_1381</name>
</gene>
<reference evidence="4" key="1">
    <citation type="submission" date="2016-10" db="EMBL/GenBank/DDBJ databases">
        <authorList>
            <person name="Varghese N."/>
            <person name="Submissions S."/>
        </authorList>
    </citation>
    <scope>NUCLEOTIDE SEQUENCE [LARGE SCALE GENOMIC DNA]</scope>
    <source>
        <strain evidence="4">DSM 11593</strain>
    </source>
</reference>
<dbReference type="Pfam" id="PF03795">
    <property type="entry name" value="YCII"/>
    <property type="match status" value="1"/>
</dbReference>
<evidence type="ECO:0000259" key="2">
    <source>
        <dbReference type="Pfam" id="PF03795"/>
    </source>
</evidence>
<dbReference type="OrthoDB" id="2293521at2"/>
<comment type="similarity">
    <text evidence="1">Belongs to the YciI family.</text>
</comment>
<protein>
    <recommendedName>
        <fullName evidence="2">YCII-related domain-containing protein</fullName>
    </recommendedName>
</protein>
<dbReference type="InterPro" id="IPR051807">
    <property type="entry name" value="Sec-metab_biosynth-assoc"/>
</dbReference>
<dbReference type="EMBL" id="FNXG01000002">
    <property type="protein sequence ID" value="SEH84255.1"/>
    <property type="molecule type" value="Genomic_DNA"/>
</dbReference>
<dbReference type="InterPro" id="IPR011008">
    <property type="entry name" value="Dimeric_a/b-barrel"/>
</dbReference>
<dbReference type="InterPro" id="IPR005545">
    <property type="entry name" value="YCII"/>
</dbReference>
<dbReference type="RefSeq" id="WP_090847516.1">
    <property type="nucleotide sequence ID" value="NZ_FNXG01000002.1"/>
</dbReference>
<dbReference type="AlphaFoldDB" id="A0A1H6L788"/>
<organism evidence="3 4">
    <name type="scientific">Paracoccus alkenifer</name>
    <dbReference type="NCBI Taxonomy" id="65735"/>
    <lineage>
        <taxon>Bacteria</taxon>
        <taxon>Pseudomonadati</taxon>
        <taxon>Pseudomonadota</taxon>
        <taxon>Alphaproteobacteria</taxon>
        <taxon>Rhodobacterales</taxon>
        <taxon>Paracoccaceae</taxon>
        <taxon>Paracoccus</taxon>
    </lineage>
</organism>
<dbReference type="SUPFAM" id="SSF54909">
    <property type="entry name" value="Dimeric alpha+beta barrel"/>
    <property type="match status" value="1"/>
</dbReference>
<dbReference type="PANTHER" id="PTHR33606">
    <property type="entry name" value="PROTEIN YCII"/>
    <property type="match status" value="1"/>
</dbReference>
<evidence type="ECO:0000313" key="4">
    <source>
        <dbReference type="Proteomes" id="UP000199125"/>
    </source>
</evidence>
<sequence>MPLYAVICRDKPGRVDTRAATRPAHLDWLAAHGGVQFAGPLIEEGAPAGSLLVIEAGDLAAAKAWVATDPYAAVDVFASVEVIEWKKAIG</sequence>
<dbReference type="STRING" id="65735.SAMN04488075_1381"/>
<name>A0A1H6L788_9RHOB</name>
<evidence type="ECO:0000256" key="1">
    <source>
        <dbReference type="ARBA" id="ARBA00007689"/>
    </source>
</evidence>